<dbReference type="EMBL" id="JANUGV010000002">
    <property type="protein sequence ID" value="MCS0608388.1"/>
    <property type="molecule type" value="Genomic_DNA"/>
</dbReference>
<evidence type="ECO:0000256" key="1">
    <source>
        <dbReference type="SAM" id="MobiDB-lite"/>
    </source>
</evidence>
<name>A0ABT2BKH6_9BURK</name>
<feature type="compositionally biased region" description="Basic and acidic residues" evidence="1">
    <location>
        <begin position="69"/>
        <end position="80"/>
    </location>
</feature>
<reference evidence="2 3" key="1">
    <citation type="submission" date="2022-08" db="EMBL/GenBank/DDBJ databases">
        <title>Reclassification of Massilia species as members of the genera Telluria, Duganella, Pseudoduganella, Mokoshia gen. nov. and Zemynaea gen. nov. using orthogonal and non-orthogonal genome-based approaches.</title>
        <authorList>
            <person name="Bowman J.P."/>
        </authorList>
    </citation>
    <scope>NUCLEOTIDE SEQUENCE [LARGE SCALE GENOMIC DNA]</scope>
    <source>
        <strain evidence="2 3">JCM 31607</strain>
    </source>
</reference>
<protein>
    <submittedName>
        <fullName evidence="2">Uncharacterized protein</fullName>
    </submittedName>
</protein>
<proteinExistence type="predicted"/>
<gene>
    <name evidence="2" type="ORF">NX773_09460</name>
</gene>
<evidence type="ECO:0000313" key="2">
    <source>
        <dbReference type="EMBL" id="MCS0608388.1"/>
    </source>
</evidence>
<organism evidence="2 3">
    <name type="scientific">Massilia solisilvae</name>
    <dbReference type="NCBI Taxonomy" id="1811225"/>
    <lineage>
        <taxon>Bacteria</taxon>
        <taxon>Pseudomonadati</taxon>
        <taxon>Pseudomonadota</taxon>
        <taxon>Betaproteobacteria</taxon>
        <taxon>Burkholderiales</taxon>
        <taxon>Oxalobacteraceae</taxon>
        <taxon>Telluria group</taxon>
        <taxon>Massilia</taxon>
    </lineage>
</organism>
<keyword evidence="3" id="KW-1185">Reference proteome</keyword>
<evidence type="ECO:0000313" key="3">
    <source>
        <dbReference type="Proteomes" id="UP001205861"/>
    </source>
</evidence>
<comment type="caution">
    <text evidence="2">The sequence shown here is derived from an EMBL/GenBank/DDBJ whole genome shotgun (WGS) entry which is preliminary data.</text>
</comment>
<sequence length="80" mass="8678">MHTRSGQDRRKDGLTAERINLAALAARAFDLHAAKNYLRLSGVRPDLVKRFATQYPSGLRAEVSGNGADGRRTRSDPAAG</sequence>
<accession>A0ABT2BKH6</accession>
<feature type="region of interest" description="Disordered" evidence="1">
    <location>
        <begin position="59"/>
        <end position="80"/>
    </location>
</feature>
<dbReference type="Proteomes" id="UP001205861">
    <property type="component" value="Unassembled WGS sequence"/>
</dbReference>
<dbReference type="RefSeq" id="WP_258856090.1">
    <property type="nucleotide sequence ID" value="NZ_JANUGV010000002.1"/>
</dbReference>